<dbReference type="Proteomes" id="UP001283361">
    <property type="component" value="Unassembled WGS sequence"/>
</dbReference>
<feature type="domain" description="PiggyBac transposable element-derived protein" evidence="2">
    <location>
        <begin position="17"/>
        <end position="98"/>
    </location>
</feature>
<gene>
    <name evidence="3" type="ORF">RRG08_024988</name>
</gene>
<evidence type="ECO:0000313" key="3">
    <source>
        <dbReference type="EMBL" id="KAK3793157.1"/>
    </source>
</evidence>
<dbReference type="PANTHER" id="PTHR46599:SF6">
    <property type="entry name" value="DUAL SPECIFICITY PHOSPHATASE 26"/>
    <property type="match status" value="1"/>
</dbReference>
<accession>A0AAE1E3Z6</accession>
<organism evidence="3 4">
    <name type="scientific">Elysia crispata</name>
    <name type="common">lettuce slug</name>
    <dbReference type="NCBI Taxonomy" id="231223"/>
    <lineage>
        <taxon>Eukaryota</taxon>
        <taxon>Metazoa</taxon>
        <taxon>Spiralia</taxon>
        <taxon>Lophotrochozoa</taxon>
        <taxon>Mollusca</taxon>
        <taxon>Gastropoda</taxon>
        <taxon>Heterobranchia</taxon>
        <taxon>Euthyneura</taxon>
        <taxon>Panpulmonata</taxon>
        <taxon>Sacoglossa</taxon>
        <taxon>Placobranchoidea</taxon>
        <taxon>Plakobranchidae</taxon>
        <taxon>Elysia</taxon>
    </lineage>
</organism>
<dbReference type="InterPro" id="IPR029526">
    <property type="entry name" value="PGBD"/>
</dbReference>
<dbReference type="EMBL" id="JAWDGP010001278">
    <property type="protein sequence ID" value="KAK3793157.1"/>
    <property type="molecule type" value="Genomic_DNA"/>
</dbReference>
<reference evidence="3" key="1">
    <citation type="journal article" date="2023" name="G3 (Bethesda)">
        <title>A reference genome for the long-term kleptoplast-retaining sea slug Elysia crispata morphotype clarki.</title>
        <authorList>
            <person name="Eastman K.E."/>
            <person name="Pendleton A.L."/>
            <person name="Shaikh M.A."/>
            <person name="Suttiyut T."/>
            <person name="Ogas R."/>
            <person name="Tomko P."/>
            <person name="Gavelis G."/>
            <person name="Widhalm J.R."/>
            <person name="Wisecaver J.H."/>
        </authorList>
    </citation>
    <scope>NUCLEOTIDE SEQUENCE</scope>
    <source>
        <strain evidence="3">ECLA1</strain>
    </source>
</reference>
<sequence length="259" mass="29190">MKQGMIDLKLTFHEVWGSGFVRSLFGYNRLVTLLGCLHFDHKNMRSASKEKDPLAPIREVWDRFERSLKRQYTPGSFLTIDEQLVPFDASFGYTFPVNQTNMISRFTGYVNLTMAIPSEACLTWARAVASGLAQAQLFRRQETPTLSHYLKETISISIANLDQDKSIQTRKGLPQPSTHQSESKDGSESKSSKLTKSPPAASLATTHKTRKQQHRCIICPWKKDKKVTNACTKCGGFVCGEHRHFVCSDCMNAHNVTSN</sequence>
<evidence type="ECO:0000256" key="1">
    <source>
        <dbReference type="SAM" id="MobiDB-lite"/>
    </source>
</evidence>
<feature type="region of interest" description="Disordered" evidence="1">
    <location>
        <begin position="165"/>
        <end position="208"/>
    </location>
</feature>
<name>A0AAE1E3Z6_9GAST</name>
<evidence type="ECO:0000259" key="2">
    <source>
        <dbReference type="Pfam" id="PF13843"/>
    </source>
</evidence>
<keyword evidence="4" id="KW-1185">Reference proteome</keyword>
<dbReference type="PANTHER" id="PTHR46599">
    <property type="entry name" value="PIGGYBAC TRANSPOSABLE ELEMENT-DERIVED PROTEIN 4"/>
    <property type="match status" value="1"/>
</dbReference>
<comment type="caution">
    <text evidence="3">The sequence shown here is derived from an EMBL/GenBank/DDBJ whole genome shotgun (WGS) entry which is preliminary data.</text>
</comment>
<evidence type="ECO:0000313" key="4">
    <source>
        <dbReference type="Proteomes" id="UP001283361"/>
    </source>
</evidence>
<dbReference type="Pfam" id="PF13843">
    <property type="entry name" value="DDE_Tnp_1_7"/>
    <property type="match status" value="1"/>
</dbReference>
<dbReference type="AlphaFoldDB" id="A0AAE1E3Z6"/>
<protein>
    <recommendedName>
        <fullName evidence="2">PiggyBac transposable element-derived protein domain-containing protein</fullName>
    </recommendedName>
</protein>
<feature type="compositionally biased region" description="Basic and acidic residues" evidence="1">
    <location>
        <begin position="181"/>
        <end position="191"/>
    </location>
</feature>
<proteinExistence type="predicted"/>